<feature type="region of interest" description="Disordered" evidence="1">
    <location>
        <begin position="1"/>
        <end position="20"/>
    </location>
</feature>
<evidence type="ECO:0000256" key="1">
    <source>
        <dbReference type="SAM" id="MobiDB-lite"/>
    </source>
</evidence>
<proteinExistence type="predicted"/>
<dbReference type="Proteomes" id="UP001497497">
    <property type="component" value="Unassembled WGS sequence"/>
</dbReference>
<gene>
    <name evidence="2" type="ORF">GSLYS_00014183001</name>
</gene>
<keyword evidence="3" id="KW-1185">Reference proteome</keyword>
<feature type="compositionally biased region" description="Low complexity" evidence="1">
    <location>
        <begin position="65"/>
        <end position="75"/>
    </location>
</feature>
<evidence type="ECO:0000313" key="3">
    <source>
        <dbReference type="Proteomes" id="UP001497497"/>
    </source>
</evidence>
<protein>
    <submittedName>
        <fullName evidence="2">Uncharacterized protein</fullName>
    </submittedName>
</protein>
<comment type="caution">
    <text evidence="2">The sequence shown here is derived from an EMBL/GenBank/DDBJ whole genome shotgun (WGS) entry which is preliminary data.</text>
</comment>
<organism evidence="2 3">
    <name type="scientific">Lymnaea stagnalis</name>
    <name type="common">Great pond snail</name>
    <name type="synonym">Helix stagnalis</name>
    <dbReference type="NCBI Taxonomy" id="6523"/>
    <lineage>
        <taxon>Eukaryota</taxon>
        <taxon>Metazoa</taxon>
        <taxon>Spiralia</taxon>
        <taxon>Lophotrochozoa</taxon>
        <taxon>Mollusca</taxon>
        <taxon>Gastropoda</taxon>
        <taxon>Heterobranchia</taxon>
        <taxon>Euthyneura</taxon>
        <taxon>Panpulmonata</taxon>
        <taxon>Hygrophila</taxon>
        <taxon>Lymnaeoidea</taxon>
        <taxon>Lymnaeidae</taxon>
        <taxon>Lymnaea</taxon>
    </lineage>
</organism>
<name>A0AAV2I324_LYMST</name>
<evidence type="ECO:0000313" key="2">
    <source>
        <dbReference type="EMBL" id="CAL1540534.1"/>
    </source>
</evidence>
<dbReference type="AlphaFoldDB" id="A0AAV2I324"/>
<reference evidence="2 3" key="1">
    <citation type="submission" date="2024-04" db="EMBL/GenBank/DDBJ databases">
        <authorList>
            <consortium name="Genoscope - CEA"/>
            <person name="William W."/>
        </authorList>
    </citation>
    <scope>NUCLEOTIDE SEQUENCE [LARGE SCALE GENOMIC DNA]</scope>
</reference>
<feature type="region of interest" description="Disordered" evidence="1">
    <location>
        <begin position="51"/>
        <end position="79"/>
    </location>
</feature>
<dbReference type="EMBL" id="CAXITT010000386">
    <property type="protein sequence ID" value="CAL1540534.1"/>
    <property type="molecule type" value="Genomic_DNA"/>
</dbReference>
<accession>A0AAV2I324</accession>
<sequence length="170" mass="18778">MPSAARQRLPTDLWRQGQRRHTSVSPGLFFQSQEMQANPGNYDVFQEEKRQCNNKNKSHKRHFSGRGSPRSLPRRGSSDTLSTMVLTDSYSNCCNISSNAVLSSSDSESCLNYDPSKVCDAYAMESVAPHPSQLPFPPLEWLQSSSFRASSPTVVSGFSLKGFLGCHLAA</sequence>